<dbReference type="GO" id="GO:0003713">
    <property type="term" value="F:transcription coactivator activity"/>
    <property type="evidence" value="ECO:0007669"/>
    <property type="project" value="TreeGrafter"/>
</dbReference>
<sequence>MDAYLLFTMHGTYNNSSELPDSRSLRNRLEWKLEMEGLSISIDSTNLLNNGLNEFLMRFIKPSMELAKSRCGHDHLKQVNDRLITSLNGMQRSTQIIYASLLDFQVAMELNPQIIGEDWPAQLEKVCLRASEE</sequence>
<proteinExistence type="predicted"/>
<reference evidence="1 2" key="1">
    <citation type="submission" date="2020-04" db="EMBL/GenBank/DDBJ databases">
        <title>Plant Genome Project.</title>
        <authorList>
            <person name="Zhang R.-G."/>
        </authorList>
    </citation>
    <scope>NUCLEOTIDE SEQUENCE [LARGE SCALE GENOMIC DNA]</scope>
    <source>
        <strain evidence="1">YNK0</strain>
        <tissue evidence="1">Leaf</tissue>
    </source>
</reference>
<dbReference type="Pfam" id="PF12767">
    <property type="entry name" value="SAGA-Tad1"/>
    <property type="match status" value="1"/>
</dbReference>
<protein>
    <submittedName>
        <fullName evidence="1">Uncharacterized protein</fullName>
    </submittedName>
</protein>
<keyword evidence="2" id="KW-1185">Reference proteome</keyword>
<evidence type="ECO:0000313" key="2">
    <source>
        <dbReference type="Proteomes" id="UP000655225"/>
    </source>
</evidence>
<gene>
    <name evidence="1" type="ORF">HHK36_012728</name>
</gene>
<comment type="caution">
    <text evidence="1">The sequence shown here is derived from an EMBL/GenBank/DDBJ whole genome shotgun (WGS) entry which is preliminary data.</text>
</comment>
<dbReference type="EMBL" id="JABCRI010000008">
    <property type="protein sequence ID" value="KAF8401782.1"/>
    <property type="molecule type" value="Genomic_DNA"/>
</dbReference>
<dbReference type="InterPro" id="IPR024738">
    <property type="entry name" value="Hfi1/Tada1"/>
</dbReference>
<dbReference type="Proteomes" id="UP000655225">
    <property type="component" value="Unassembled WGS sequence"/>
</dbReference>
<dbReference type="OrthoDB" id="10264870at2759"/>
<dbReference type="GO" id="GO:0006357">
    <property type="term" value="P:regulation of transcription by RNA polymerase II"/>
    <property type="evidence" value="ECO:0007669"/>
    <property type="project" value="TreeGrafter"/>
</dbReference>
<dbReference type="PANTHER" id="PTHR21277:SF44">
    <property type="entry name" value="TRANSCRIPTIONAL REGULATOR OF RNA POLII, SAGA, SUBUNIT"/>
    <property type="match status" value="1"/>
</dbReference>
<dbReference type="GO" id="GO:0000124">
    <property type="term" value="C:SAGA complex"/>
    <property type="evidence" value="ECO:0007669"/>
    <property type="project" value="TreeGrafter"/>
</dbReference>
<dbReference type="AlphaFoldDB" id="A0A834ZFT0"/>
<accession>A0A834ZFT0</accession>
<dbReference type="PANTHER" id="PTHR21277">
    <property type="entry name" value="TRANSCRIPTIONAL ADAPTER 1"/>
    <property type="match status" value="1"/>
</dbReference>
<evidence type="ECO:0000313" key="1">
    <source>
        <dbReference type="EMBL" id="KAF8401782.1"/>
    </source>
</evidence>
<name>A0A834ZFT0_TETSI</name>
<organism evidence="1 2">
    <name type="scientific">Tetracentron sinense</name>
    <name type="common">Spur-leaf</name>
    <dbReference type="NCBI Taxonomy" id="13715"/>
    <lineage>
        <taxon>Eukaryota</taxon>
        <taxon>Viridiplantae</taxon>
        <taxon>Streptophyta</taxon>
        <taxon>Embryophyta</taxon>
        <taxon>Tracheophyta</taxon>
        <taxon>Spermatophyta</taxon>
        <taxon>Magnoliopsida</taxon>
        <taxon>Trochodendrales</taxon>
        <taxon>Trochodendraceae</taxon>
        <taxon>Tetracentron</taxon>
    </lineage>
</organism>